<proteinExistence type="predicted"/>
<keyword evidence="2" id="KW-1185">Reference proteome</keyword>
<accession>A0A9Y2IMZ1</accession>
<dbReference type="EMBL" id="CP127294">
    <property type="protein sequence ID" value="WIX82889.1"/>
    <property type="molecule type" value="Genomic_DNA"/>
</dbReference>
<evidence type="ECO:0000313" key="2">
    <source>
        <dbReference type="Proteomes" id="UP001236014"/>
    </source>
</evidence>
<dbReference type="AlphaFoldDB" id="A0A9Y2IMZ1"/>
<sequence>MVHIPEIDGLTQARRLRKAPLMAREAIAAALDLNPDDITVDVHVES</sequence>
<name>A0A9Y2IMZ1_9PSEU</name>
<dbReference type="RefSeq" id="WP_285973452.1">
    <property type="nucleotide sequence ID" value="NZ_CP127294.1"/>
</dbReference>
<evidence type="ECO:0000313" key="1">
    <source>
        <dbReference type="EMBL" id="WIX82889.1"/>
    </source>
</evidence>
<reference evidence="1 2" key="1">
    <citation type="submission" date="2023-06" db="EMBL/GenBank/DDBJ databases">
        <authorList>
            <person name="Oyuntsetseg B."/>
            <person name="Kim S.B."/>
        </authorList>
    </citation>
    <scope>NUCLEOTIDE SEQUENCE [LARGE SCALE GENOMIC DNA]</scope>
    <source>
        <strain evidence="1 2">2-15</strain>
    </source>
</reference>
<gene>
    <name evidence="1" type="ORF">QRX50_20000</name>
</gene>
<organism evidence="1 2">
    <name type="scientific">Amycolatopsis carbonis</name>
    <dbReference type="NCBI Taxonomy" id="715471"/>
    <lineage>
        <taxon>Bacteria</taxon>
        <taxon>Bacillati</taxon>
        <taxon>Actinomycetota</taxon>
        <taxon>Actinomycetes</taxon>
        <taxon>Pseudonocardiales</taxon>
        <taxon>Pseudonocardiaceae</taxon>
        <taxon>Amycolatopsis</taxon>
    </lineage>
</organism>
<dbReference type="Proteomes" id="UP001236014">
    <property type="component" value="Chromosome"/>
</dbReference>
<dbReference type="KEGG" id="acab:QRX50_20000"/>
<protein>
    <submittedName>
        <fullName evidence="1">Uncharacterized protein</fullName>
    </submittedName>
</protein>